<keyword evidence="8" id="KW-1185">Reference proteome</keyword>
<keyword evidence="5" id="KW-0472">Membrane</keyword>
<dbReference type="GO" id="GO:0005886">
    <property type="term" value="C:plasma membrane"/>
    <property type="evidence" value="ECO:0007669"/>
    <property type="project" value="UniProtKB-SubCell"/>
</dbReference>
<dbReference type="STRING" id="285351.SAMN04488035_0486"/>
<dbReference type="PANTHER" id="PTHR23427:SF2">
    <property type="entry name" value="SURFEIT LOCUS PROTEIN 1"/>
    <property type="match status" value="1"/>
</dbReference>
<dbReference type="PANTHER" id="PTHR23427">
    <property type="entry name" value="SURFEIT LOCUS PROTEIN"/>
    <property type="match status" value="1"/>
</dbReference>
<dbReference type="Proteomes" id="UP000198520">
    <property type="component" value="Unassembled WGS sequence"/>
</dbReference>
<evidence type="ECO:0000313" key="8">
    <source>
        <dbReference type="Proteomes" id="UP000198520"/>
    </source>
</evidence>
<sequence length="256" mass="26969">MLALLLVFLVAAAVCARLGVWQLERAYERGEQAARHAVAEQGAPVRPLGELLAPQETFRGELVGVRGAVTGRFEDGQLFVEQRVHDGRTGYLVLAPLRVSDDGTGGASWAGLSGPPVLPVVRGWVPEPGDYPLPTGEVDVTGYLQASEAVAAGIVGDGVTDSISSPLLVGQWGGPVYSGYLVLAGSEPTPDAAIALLDRPSLPDEGVNLQNLFYALQWWIFGLFAVGLWARMVLDEARGGAADGFEGWEALQPPAA</sequence>
<keyword evidence="6" id="KW-1003">Cell membrane</keyword>
<evidence type="ECO:0000256" key="6">
    <source>
        <dbReference type="RuleBase" id="RU363076"/>
    </source>
</evidence>
<evidence type="ECO:0000256" key="2">
    <source>
        <dbReference type="ARBA" id="ARBA00007165"/>
    </source>
</evidence>
<reference evidence="8" key="1">
    <citation type="submission" date="2016-10" db="EMBL/GenBank/DDBJ databases">
        <authorList>
            <person name="Varghese N."/>
            <person name="Submissions S."/>
        </authorList>
    </citation>
    <scope>NUCLEOTIDE SEQUENCE [LARGE SCALE GENOMIC DNA]</scope>
    <source>
        <strain evidence="8">DSM 19083</strain>
    </source>
</reference>
<protein>
    <recommendedName>
        <fullName evidence="6">SURF1-like protein</fullName>
    </recommendedName>
</protein>
<evidence type="ECO:0000256" key="1">
    <source>
        <dbReference type="ARBA" id="ARBA00004370"/>
    </source>
</evidence>
<dbReference type="InterPro" id="IPR045214">
    <property type="entry name" value="Surf1/Surf4"/>
</dbReference>
<dbReference type="InterPro" id="IPR002994">
    <property type="entry name" value="Surf1/Shy1"/>
</dbReference>
<keyword evidence="3" id="KW-0812">Transmembrane</keyword>
<accession>A0A1I2DCU2</accession>
<comment type="subcellular location">
    <subcellularLocation>
        <location evidence="6">Cell membrane</location>
        <topology evidence="6">Multi-pass membrane protein</topology>
    </subcellularLocation>
    <subcellularLocation>
        <location evidence="1">Membrane</location>
    </subcellularLocation>
</comment>
<gene>
    <name evidence="7" type="ORF">SAMN04488035_0486</name>
</gene>
<organism evidence="7 8">
    <name type="scientific">Flavimobilis marinus</name>
    <dbReference type="NCBI Taxonomy" id="285351"/>
    <lineage>
        <taxon>Bacteria</taxon>
        <taxon>Bacillati</taxon>
        <taxon>Actinomycetota</taxon>
        <taxon>Actinomycetes</taxon>
        <taxon>Micrococcales</taxon>
        <taxon>Jonesiaceae</taxon>
        <taxon>Flavimobilis</taxon>
    </lineage>
</organism>
<comment type="similarity">
    <text evidence="2 6">Belongs to the SURF1 family.</text>
</comment>
<name>A0A1I2DCU2_9MICO</name>
<evidence type="ECO:0000256" key="5">
    <source>
        <dbReference type="ARBA" id="ARBA00023136"/>
    </source>
</evidence>
<evidence type="ECO:0000256" key="4">
    <source>
        <dbReference type="ARBA" id="ARBA00022989"/>
    </source>
</evidence>
<keyword evidence="4" id="KW-1133">Transmembrane helix</keyword>
<dbReference type="Pfam" id="PF02104">
    <property type="entry name" value="SURF1"/>
    <property type="match status" value="1"/>
</dbReference>
<evidence type="ECO:0000256" key="3">
    <source>
        <dbReference type="ARBA" id="ARBA00022692"/>
    </source>
</evidence>
<dbReference type="EMBL" id="FONZ01000001">
    <property type="protein sequence ID" value="SFE77780.1"/>
    <property type="molecule type" value="Genomic_DNA"/>
</dbReference>
<dbReference type="PROSITE" id="PS50895">
    <property type="entry name" value="SURF1"/>
    <property type="match status" value="1"/>
</dbReference>
<dbReference type="CDD" id="cd06662">
    <property type="entry name" value="SURF1"/>
    <property type="match status" value="1"/>
</dbReference>
<evidence type="ECO:0000313" key="7">
    <source>
        <dbReference type="EMBL" id="SFE77780.1"/>
    </source>
</evidence>
<proteinExistence type="inferred from homology"/>
<dbReference type="AlphaFoldDB" id="A0A1I2DCU2"/>